<accession>A0A914EC94</accession>
<evidence type="ECO:0000313" key="2">
    <source>
        <dbReference type="WBParaSite" id="ACRNAN_scaffold68.g9257.t1"/>
    </source>
</evidence>
<organism evidence="1 2">
    <name type="scientific">Acrobeloides nanus</name>
    <dbReference type="NCBI Taxonomy" id="290746"/>
    <lineage>
        <taxon>Eukaryota</taxon>
        <taxon>Metazoa</taxon>
        <taxon>Ecdysozoa</taxon>
        <taxon>Nematoda</taxon>
        <taxon>Chromadorea</taxon>
        <taxon>Rhabditida</taxon>
        <taxon>Tylenchina</taxon>
        <taxon>Cephalobomorpha</taxon>
        <taxon>Cephaloboidea</taxon>
        <taxon>Cephalobidae</taxon>
        <taxon>Acrobeloides</taxon>
    </lineage>
</organism>
<protein>
    <submittedName>
        <fullName evidence="2">Uncharacterized protein</fullName>
    </submittedName>
</protein>
<keyword evidence="1" id="KW-1185">Reference proteome</keyword>
<dbReference type="WBParaSite" id="ACRNAN_scaffold68.g9257.t1">
    <property type="protein sequence ID" value="ACRNAN_scaffold68.g9257.t1"/>
    <property type="gene ID" value="ACRNAN_scaffold68.g9257"/>
</dbReference>
<dbReference type="Proteomes" id="UP000887540">
    <property type="component" value="Unplaced"/>
</dbReference>
<sequence length="109" mass="12827">MDIEDSQPLFPHHIWNCYTFTLEYLPRSNNALESLNNAFKVSANVARPTLAYFMNILVEEHAKINFNILHQPQGTKLTEKELYLIVRNYDYYGNFSEYFNDLMGVVLFP</sequence>
<dbReference type="AlphaFoldDB" id="A0A914EC94"/>
<name>A0A914EC94_9BILA</name>
<evidence type="ECO:0000313" key="1">
    <source>
        <dbReference type="Proteomes" id="UP000887540"/>
    </source>
</evidence>
<proteinExistence type="predicted"/>
<reference evidence="2" key="1">
    <citation type="submission" date="2022-11" db="UniProtKB">
        <authorList>
            <consortium name="WormBaseParasite"/>
        </authorList>
    </citation>
    <scope>IDENTIFICATION</scope>
</reference>